<protein>
    <recommendedName>
        <fullName evidence="6">Reticulon-like protein</fullName>
    </recommendedName>
</protein>
<keyword evidence="5 6" id="KW-0472">Membrane</keyword>
<evidence type="ECO:0000256" key="1">
    <source>
        <dbReference type="ARBA" id="ARBA00004477"/>
    </source>
</evidence>
<comment type="subcellular location">
    <subcellularLocation>
        <location evidence="1 6">Endoplasmic reticulum membrane</location>
        <topology evidence="1 6">Multi-pass membrane protein</topology>
    </subcellularLocation>
</comment>
<keyword evidence="2 6" id="KW-0812">Transmembrane</keyword>
<evidence type="ECO:0000256" key="5">
    <source>
        <dbReference type="ARBA" id="ARBA00023136"/>
    </source>
</evidence>
<feature type="transmembrane region" description="Helical" evidence="6">
    <location>
        <begin position="130"/>
        <end position="151"/>
    </location>
</feature>
<name>A0A6S7G9F9_PARCT</name>
<dbReference type="PANTHER" id="PTHR45799:SF2">
    <property type="entry name" value="RETICULON-LIKE PROTEIN"/>
    <property type="match status" value="1"/>
</dbReference>
<evidence type="ECO:0000256" key="2">
    <source>
        <dbReference type="ARBA" id="ARBA00022692"/>
    </source>
</evidence>
<dbReference type="InterPro" id="IPR003388">
    <property type="entry name" value="Reticulon"/>
</dbReference>
<keyword evidence="4 6" id="KW-1133">Transmembrane helix</keyword>
<reference evidence="8" key="1">
    <citation type="submission" date="2020-04" db="EMBL/GenBank/DDBJ databases">
        <authorList>
            <person name="Alioto T."/>
            <person name="Alioto T."/>
            <person name="Gomez Garrido J."/>
        </authorList>
    </citation>
    <scope>NUCLEOTIDE SEQUENCE</scope>
    <source>
        <strain evidence="8">A484AB</strain>
    </source>
</reference>
<accession>A0A6S7G9F9</accession>
<evidence type="ECO:0000256" key="3">
    <source>
        <dbReference type="ARBA" id="ARBA00022824"/>
    </source>
</evidence>
<evidence type="ECO:0000313" key="8">
    <source>
        <dbReference type="EMBL" id="CAB3985779.1"/>
    </source>
</evidence>
<evidence type="ECO:0000313" key="9">
    <source>
        <dbReference type="Proteomes" id="UP001152795"/>
    </source>
</evidence>
<dbReference type="GO" id="GO:0030424">
    <property type="term" value="C:axon"/>
    <property type="evidence" value="ECO:0007669"/>
    <property type="project" value="TreeGrafter"/>
</dbReference>
<dbReference type="GO" id="GO:0005789">
    <property type="term" value="C:endoplasmic reticulum membrane"/>
    <property type="evidence" value="ECO:0007669"/>
    <property type="project" value="UniProtKB-SubCell"/>
</dbReference>
<proteinExistence type="predicted"/>
<dbReference type="PROSITE" id="PS50845">
    <property type="entry name" value="RETICULON"/>
    <property type="match status" value="1"/>
</dbReference>
<gene>
    <name evidence="8" type="ORF">PACLA_8A033517</name>
</gene>
<dbReference type="InterPro" id="IPR046964">
    <property type="entry name" value="RTN1-4"/>
</dbReference>
<keyword evidence="9" id="KW-1185">Reference proteome</keyword>
<dbReference type="EMBL" id="CACRXK020000921">
    <property type="protein sequence ID" value="CAB3985779.1"/>
    <property type="molecule type" value="Genomic_DNA"/>
</dbReference>
<organism evidence="8 9">
    <name type="scientific">Paramuricea clavata</name>
    <name type="common">Red gorgonian</name>
    <name type="synonym">Violescent sea-whip</name>
    <dbReference type="NCBI Taxonomy" id="317549"/>
    <lineage>
        <taxon>Eukaryota</taxon>
        <taxon>Metazoa</taxon>
        <taxon>Cnidaria</taxon>
        <taxon>Anthozoa</taxon>
        <taxon>Octocorallia</taxon>
        <taxon>Malacalcyonacea</taxon>
        <taxon>Plexauridae</taxon>
        <taxon>Paramuricea</taxon>
    </lineage>
</organism>
<feature type="transmembrane region" description="Helical" evidence="6">
    <location>
        <begin position="20"/>
        <end position="42"/>
    </location>
</feature>
<evidence type="ECO:0000256" key="4">
    <source>
        <dbReference type="ARBA" id="ARBA00022989"/>
    </source>
</evidence>
<dbReference type="AlphaFoldDB" id="A0A6S7G9F9"/>
<sequence>MSFMDILYWRDPKKTGPIFVACLLLLYSFQHFSVVTVVTYLLKISLLPTLLFRLVISLKAALTKTECEHPFKEGLELDIDALVGTSDKTTLPKFVKTILHECRRILLVEDVVDTVKVLAIVHVVSYLGDWFSGVTLLYLGLIATFTIPKFYDMYRDEIQKLIEKVSRMFEDVKTRVLSNIPSKSKSFSTKKPKGLKEPKNVEEISPALRESSLPSPEEASDEEKEKMS</sequence>
<keyword evidence="3 6" id="KW-0256">Endoplasmic reticulum</keyword>
<evidence type="ECO:0000256" key="7">
    <source>
        <dbReference type="SAM" id="MobiDB-lite"/>
    </source>
</evidence>
<dbReference type="Proteomes" id="UP001152795">
    <property type="component" value="Unassembled WGS sequence"/>
</dbReference>
<dbReference type="Gene3D" id="1.20.5.2480">
    <property type="match status" value="1"/>
</dbReference>
<dbReference type="Pfam" id="PF02453">
    <property type="entry name" value="Reticulon"/>
    <property type="match status" value="1"/>
</dbReference>
<comment type="caution">
    <text evidence="8">The sequence shown here is derived from an EMBL/GenBank/DDBJ whole genome shotgun (WGS) entry which is preliminary data.</text>
</comment>
<dbReference type="PANTHER" id="PTHR45799">
    <property type="entry name" value="RETICULON-LIKE PROTEIN"/>
    <property type="match status" value="1"/>
</dbReference>
<dbReference type="OrthoDB" id="567788at2759"/>
<feature type="region of interest" description="Disordered" evidence="7">
    <location>
        <begin position="182"/>
        <end position="228"/>
    </location>
</feature>
<evidence type="ECO:0000256" key="6">
    <source>
        <dbReference type="RuleBase" id="RU363132"/>
    </source>
</evidence>